<protein>
    <submittedName>
        <fullName evidence="1">Uncharacterized protein</fullName>
    </submittedName>
</protein>
<name>A0A0F9X9K7_9ZZZZ</name>
<organism evidence="1">
    <name type="scientific">marine sediment metagenome</name>
    <dbReference type="NCBI Taxonomy" id="412755"/>
    <lineage>
        <taxon>unclassified sequences</taxon>
        <taxon>metagenomes</taxon>
        <taxon>ecological metagenomes</taxon>
    </lineage>
</organism>
<accession>A0A0F9X9K7</accession>
<evidence type="ECO:0000313" key="1">
    <source>
        <dbReference type="EMBL" id="KKN95671.1"/>
    </source>
</evidence>
<reference evidence="1" key="1">
    <citation type="journal article" date="2015" name="Nature">
        <title>Complex archaea that bridge the gap between prokaryotes and eukaryotes.</title>
        <authorList>
            <person name="Spang A."/>
            <person name="Saw J.H."/>
            <person name="Jorgensen S.L."/>
            <person name="Zaremba-Niedzwiedzka K."/>
            <person name="Martijn J."/>
            <person name="Lind A.E."/>
            <person name="van Eijk R."/>
            <person name="Schleper C."/>
            <person name="Guy L."/>
            <person name="Ettema T.J."/>
        </authorList>
    </citation>
    <scope>NUCLEOTIDE SEQUENCE</scope>
</reference>
<dbReference type="EMBL" id="LAZR01000069">
    <property type="protein sequence ID" value="KKN95671.1"/>
    <property type="molecule type" value="Genomic_DNA"/>
</dbReference>
<comment type="caution">
    <text evidence="1">The sequence shown here is derived from an EMBL/GenBank/DDBJ whole genome shotgun (WGS) entry which is preliminary data.</text>
</comment>
<dbReference type="AlphaFoldDB" id="A0A0F9X9K7"/>
<proteinExistence type="predicted"/>
<gene>
    <name evidence="1" type="ORF">LCGC14_0175400</name>
</gene>
<sequence>MFIQIHNGFCFRCGRQDRLFKINENQYRCKGCRKTSNNYLKIERWYTEKFNGEIHESTAVLDFHDICTFCKEKVEASDDKPTYYEEETTVPPLMECLECNLWIVTDKPRRIDISKYKH</sequence>